<dbReference type="GeneID" id="36288819"/>
<dbReference type="RefSeq" id="XP_024322911.1">
    <property type="nucleotide sequence ID" value="XM_024469369.1"/>
</dbReference>
<keyword evidence="2" id="KW-0863">Zinc-finger</keyword>
<keyword evidence="1" id="KW-0479">Metal-binding</keyword>
<protein>
    <recommendedName>
        <fullName evidence="6">RING-type domain-containing protein</fullName>
    </recommendedName>
</protein>
<name>A0A177A8Z0_9PEZI</name>
<dbReference type="GO" id="GO:0008270">
    <property type="term" value="F:zinc ion binding"/>
    <property type="evidence" value="ECO:0007669"/>
    <property type="project" value="UniProtKB-KW"/>
</dbReference>
<feature type="region of interest" description="Disordered" evidence="4">
    <location>
        <begin position="1"/>
        <end position="127"/>
    </location>
</feature>
<evidence type="ECO:0000256" key="4">
    <source>
        <dbReference type="SAM" id="MobiDB-lite"/>
    </source>
</evidence>
<accession>A0A177A8Z0</accession>
<dbReference type="PANTHER" id="PTHR28042:SF1">
    <property type="entry name" value="E3 UBIQUITIN-PROTEIN LIGASE COMPLEX SLX5-SLX8 SUBUNIT SLX5"/>
    <property type="match status" value="1"/>
</dbReference>
<dbReference type="InterPro" id="IPR038886">
    <property type="entry name" value="E3_SLX5/Rfp1"/>
</dbReference>
<evidence type="ECO:0000256" key="1">
    <source>
        <dbReference type="ARBA" id="ARBA00022723"/>
    </source>
</evidence>
<feature type="compositionally biased region" description="Low complexity" evidence="4">
    <location>
        <begin position="304"/>
        <end position="313"/>
    </location>
</feature>
<feature type="compositionally biased region" description="Low complexity" evidence="4">
    <location>
        <begin position="104"/>
        <end position="118"/>
    </location>
</feature>
<feature type="region of interest" description="Disordered" evidence="4">
    <location>
        <begin position="257"/>
        <end position="277"/>
    </location>
</feature>
<dbReference type="GO" id="GO:0033768">
    <property type="term" value="C:SUMO-targeted ubiquitin ligase complex"/>
    <property type="evidence" value="ECO:0007669"/>
    <property type="project" value="TreeGrafter"/>
</dbReference>
<dbReference type="OrthoDB" id="2398441at2759"/>
<reference evidence="5" key="1">
    <citation type="submission" date="2016-03" db="EMBL/GenBank/DDBJ databases">
        <title>Updated assembly of Pseudogymnoascus destructans, the fungus causing white-nose syndrome of bats.</title>
        <authorList>
            <person name="Palmer J.M."/>
            <person name="Drees K.P."/>
            <person name="Foster J.T."/>
            <person name="Lindner D.L."/>
        </authorList>
    </citation>
    <scope>NUCLEOTIDE SEQUENCE [LARGE SCALE GENOMIC DNA]</scope>
    <source>
        <strain evidence="5">20631-21</strain>
    </source>
</reference>
<organism evidence="5">
    <name type="scientific">Pseudogymnoascus destructans</name>
    <dbReference type="NCBI Taxonomy" id="655981"/>
    <lineage>
        <taxon>Eukaryota</taxon>
        <taxon>Fungi</taxon>
        <taxon>Dikarya</taxon>
        <taxon>Ascomycota</taxon>
        <taxon>Pezizomycotina</taxon>
        <taxon>Leotiomycetes</taxon>
        <taxon>Thelebolales</taxon>
        <taxon>Thelebolaceae</taxon>
        <taxon>Pseudogymnoascus</taxon>
    </lineage>
</organism>
<feature type="compositionally biased region" description="Low complexity" evidence="4">
    <location>
        <begin position="30"/>
        <end position="41"/>
    </location>
</feature>
<dbReference type="AlphaFoldDB" id="A0A177A8Z0"/>
<gene>
    <name evidence="5" type="ORF">VC83_05755</name>
</gene>
<dbReference type="VEuPathDB" id="FungiDB:GMDG_04209"/>
<dbReference type="InterPro" id="IPR017907">
    <property type="entry name" value="Znf_RING_CS"/>
</dbReference>
<dbReference type="EMBL" id="KV441399">
    <property type="protein sequence ID" value="OAF57623.1"/>
    <property type="molecule type" value="Genomic_DNA"/>
</dbReference>
<evidence type="ECO:0000256" key="2">
    <source>
        <dbReference type="ARBA" id="ARBA00022771"/>
    </source>
</evidence>
<sequence length="392" mass="43542">MTESQRSHNKRTFGEMSSSISMARRPSADPSPSLPGSTFTFPTPPPPQTQTYSPGQRRTPHPHNPPRSSPFSVMLDPRHPPSRPSLDRQPTVIDLTDDHHERAPSQSRRSSQRAALPPQLERSDYTTLGGVISIESDDDDEVEIVSSRALPSRQPSAPPSRLRLPRPPRSPRHHAGHPWPHLPSMLPPIDAPESILDNPSLLFGGLADMFPGSWRSLQGNMERYVLGRQSEIGPIPVHMRGASMRFRTFPLHEHVRQEPRKAEHVPPPPVGEGFTRSPKEDDVIVCPACDEELVVGPEEPAAVTTPTSAGKTAAKAKARSRKDREEHPFWVVRECGHVYCNKCYQSRKPDAKSTSKNLFPEVQSGARKVPLCAVDDCTSEIGDKKFWVGVFM</sequence>
<proteinExistence type="predicted"/>
<evidence type="ECO:0008006" key="6">
    <source>
        <dbReference type="Google" id="ProtNLM"/>
    </source>
</evidence>
<feature type="compositionally biased region" description="Basic residues" evidence="4">
    <location>
        <begin position="163"/>
        <end position="176"/>
    </location>
</feature>
<feature type="region of interest" description="Disordered" evidence="4">
    <location>
        <begin position="300"/>
        <end position="320"/>
    </location>
</feature>
<dbReference type="eggNOG" id="ENOG502SDJU">
    <property type="taxonomic scope" value="Eukaryota"/>
</dbReference>
<dbReference type="PROSITE" id="PS00518">
    <property type="entry name" value="ZF_RING_1"/>
    <property type="match status" value="1"/>
</dbReference>
<evidence type="ECO:0000256" key="3">
    <source>
        <dbReference type="ARBA" id="ARBA00022833"/>
    </source>
</evidence>
<feature type="region of interest" description="Disordered" evidence="4">
    <location>
        <begin position="147"/>
        <end position="180"/>
    </location>
</feature>
<evidence type="ECO:0000313" key="5">
    <source>
        <dbReference type="EMBL" id="OAF57623.1"/>
    </source>
</evidence>
<dbReference type="Proteomes" id="UP000077154">
    <property type="component" value="Unassembled WGS sequence"/>
</dbReference>
<dbReference type="PANTHER" id="PTHR28042">
    <property type="entry name" value="E3 UBIQUITIN-PROTEIN LIGASE COMPLEX SLX5-SLX8 SUBUNIT SLX5"/>
    <property type="match status" value="1"/>
</dbReference>
<feature type="compositionally biased region" description="Low complexity" evidence="4">
    <location>
        <begin position="147"/>
        <end position="162"/>
    </location>
</feature>
<dbReference type="GO" id="GO:0004842">
    <property type="term" value="F:ubiquitin-protein transferase activity"/>
    <property type="evidence" value="ECO:0007669"/>
    <property type="project" value="TreeGrafter"/>
</dbReference>
<keyword evidence="3" id="KW-0862">Zinc</keyword>